<dbReference type="GO" id="GO:0008422">
    <property type="term" value="F:beta-glucosidase activity"/>
    <property type="evidence" value="ECO:0007669"/>
    <property type="project" value="UniProtKB-ARBA"/>
</dbReference>
<dbReference type="Pfam" id="PF14310">
    <property type="entry name" value="Fn3-like"/>
    <property type="match status" value="1"/>
</dbReference>
<dbReference type="Pfam" id="PF01915">
    <property type="entry name" value="Glyco_hydro_3_C"/>
    <property type="match status" value="1"/>
</dbReference>
<dbReference type="Gene3D" id="2.60.40.10">
    <property type="entry name" value="Immunoglobulins"/>
    <property type="match status" value="1"/>
</dbReference>
<dbReference type="FunFam" id="2.60.40.10:FF:000495">
    <property type="entry name" value="Periplasmic beta-glucosidase"/>
    <property type="match status" value="1"/>
</dbReference>
<proteinExistence type="inferred from homology"/>
<organism evidence="4 5">
    <name type="scientific">Enterocloster bolteae</name>
    <dbReference type="NCBI Taxonomy" id="208479"/>
    <lineage>
        <taxon>Bacteria</taxon>
        <taxon>Bacillati</taxon>
        <taxon>Bacillota</taxon>
        <taxon>Clostridia</taxon>
        <taxon>Lachnospirales</taxon>
        <taxon>Lachnospiraceae</taxon>
        <taxon>Enterocloster</taxon>
    </lineage>
</organism>
<keyword evidence="2 4" id="KW-0378">Hydrolase</keyword>
<dbReference type="InterPro" id="IPR036881">
    <property type="entry name" value="Glyco_hydro_3_C_sf"/>
</dbReference>
<name>A0A412Z4G0_9FIRM</name>
<dbReference type="AlphaFoldDB" id="A0A412Z4G0"/>
<dbReference type="Gene3D" id="3.40.50.1700">
    <property type="entry name" value="Glycoside hydrolase family 3 C-terminal domain"/>
    <property type="match status" value="2"/>
</dbReference>
<evidence type="ECO:0000256" key="1">
    <source>
        <dbReference type="ARBA" id="ARBA00005336"/>
    </source>
</evidence>
<accession>A0A412Z4G0</accession>
<dbReference type="InterPro" id="IPR017853">
    <property type="entry name" value="GH"/>
</dbReference>
<dbReference type="Gene3D" id="3.20.20.300">
    <property type="entry name" value="Glycoside hydrolase, family 3, N-terminal domain"/>
    <property type="match status" value="2"/>
</dbReference>
<comment type="similarity">
    <text evidence="1">Belongs to the glycosyl hydrolase 3 family.</text>
</comment>
<protein>
    <submittedName>
        <fullName evidence="4">Glycosyl hydrolase</fullName>
    </submittedName>
</protein>
<dbReference type="GO" id="GO:0005975">
    <property type="term" value="P:carbohydrate metabolic process"/>
    <property type="evidence" value="ECO:0007669"/>
    <property type="project" value="InterPro"/>
</dbReference>
<evidence type="ECO:0000259" key="3">
    <source>
        <dbReference type="SMART" id="SM01217"/>
    </source>
</evidence>
<dbReference type="PANTHER" id="PTHR42715">
    <property type="entry name" value="BETA-GLUCOSIDASE"/>
    <property type="match status" value="1"/>
</dbReference>
<dbReference type="SMART" id="SM01217">
    <property type="entry name" value="Fn3_like"/>
    <property type="match status" value="1"/>
</dbReference>
<dbReference type="InterPro" id="IPR050288">
    <property type="entry name" value="Cellulose_deg_GH3"/>
</dbReference>
<dbReference type="InterPro" id="IPR036962">
    <property type="entry name" value="Glyco_hydro_3_N_sf"/>
</dbReference>
<dbReference type="InterPro" id="IPR002772">
    <property type="entry name" value="Glyco_hydro_3_C"/>
</dbReference>
<evidence type="ECO:0000313" key="4">
    <source>
        <dbReference type="EMBL" id="RGV74846.1"/>
    </source>
</evidence>
<dbReference type="InterPro" id="IPR026891">
    <property type="entry name" value="Fn3-like"/>
</dbReference>
<feature type="domain" description="Fibronectin type III-like" evidence="3">
    <location>
        <begin position="598"/>
        <end position="668"/>
    </location>
</feature>
<dbReference type="SUPFAM" id="SSF51445">
    <property type="entry name" value="(Trans)glycosidases"/>
    <property type="match status" value="1"/>
</dbReference>
<dbReference type="Pfam" id="PF00933">
    <property type="entry name" value="Glyco_hydro_3"/>
    <property type="match status" value="1"/>
</dbReference>
<dbReference type="PANTHER" id="PTHR42715:SF10">
    <property type="entry name" value="BETA-GLUCOSIDASE"/>
    <property type="match status" value="1"/>
</dbReference>
<dbReference type="InterPro" id="IPR001764">
    <property type="entry name" value="Glyco_hydro_3_N"/>
</dbReference>
<dbReference type="SUPFAM" id="SSF52279">
    <property type="entry name" value="Beta-D-glucan exohydrolase, C-terminal domain"/>
    <property type="match status" value="1"/>
</dbReference>
<dbReference type="EMBL" id="QRZM01000006">
    <property type="protein sequence ID" value="RGV74846.1"/>
    <property type="molecule type" value="Genomic_DNA"/>
</dbReference>
<dbReference type="PRINTS" id="PR00133">
    <property type="entry name" value="GLHYDRLASE3"/>
</dbReference>
<dbReference type="RefSeq" id="WP_118018936.1">
    <property type="nucleotide sequence ID" value="NZ_CAUHGS010000014.1"/>
</dbReference>
<dbReference type="Proteomes" id="UP000284543">
    <property type="component" value="Unassembled WGS sequence"/>
</dbReference>
<comment type="caution">
    <text evidence="4">The sequence shown here is derived from an EMBL/GenBank/DDBJ whole genome shotgun (WGS) entry which is preliminary data.</text>
</comment>
<dbReference type="InterPro" id="IPR013783">
    <property type="entry name" value="Ig-like_fold"/>
</dbReference>
<evidence type="ECO:0000313" key="5">
    <source>
        <dbReference type="Proteomes" id="UP000284543"/>
    </source>
</evidence>
<evidence type="ECO:0000256" key="2">
    <source>
        <dbReference type="ARBA" id="ARBA00022801"/>
    </source>
</evidence>
<reference evidence="4 5" key="1">
    <citation type="submission" date="2018-08" db="EMBL/GenBank/DDBJ databases">
        <title>A genome reference for cultivated species of the human gut microbiota.</title>
        <authorList>
            <person name="Zou Y."/>
            <person name="Xue W."/>
            <person name="Luo G."/>
        </authorList>
    </citation>
    <scope>NUCLEOTIDE SEQUENCE [LARGE SCALE GENOMIC DNA]</scope>
    <source>
        <strain evidence="4 5">AF14-18</strain>
    </source>
</reference>
<sequence>MDIQSIIHKMTLEQKISLCTGADSWHTTAIEELAVPSLTMSDGTNGVRFQKPRRLTAPCNLYDATVNFSFDNEAALKNTYEATCYPSGSALACSWSPALAREIGAAVAVECRARGIGLLLGPGMNIRRHPLTARNFEYYSEDPCLSGEMAAGMIKGIQGEGVGACVKHFACNNSDTRRTRLNCMVDPRALHEIYLAGFERAIKKAAPAAVMGSYNQINGEQACESPWLLSHVLRDLWGFKGAVLSDWGAVKDSVKAVKAGLDLQMPHSIQYMDSVKKALETGELSSQDLDEHCERILSLVFTYSMEGRERPKVDWESHHRLARRAACECAVLLKNQDSILPLNPDTGQTIAVLGQIAESPLFQGTGCAIVNARQADIPLKEIRKIGGKSVLYAKGCLDGQTTTEELLSEAGRTAKKADLAVVLMGTYLPGESDDYDHKNMDAAPAHRKLLERVLEVQDNTIVILFNGNTVAMPWAGRVKAILQMGYAGEGAGKALADLLFGTACPGGKLAATIPESLKDTPAYLDFPHEGDVCRYREGIFAGYRYYDKRGRRVLFPFGYGLSYTTFTCSDLEASRQIDAGTYTVSLTVTNTGGREGSQVIQLYVCPPAGPLFRPVKELKSFAKVMLKPNEKRKIIFILDDRDLACYDERLDRWVTLPGIYTIKIGFDSGNLPQSIELSVEGSVDDSPRSRELLKLDSHYSDIFENQAAAEEFFCFLVEQGLLEPEQAGSPLLIKELKKTFWGFAQHLDMNGSGRITPKLSQELLDRMNQAILRSTPGPETTQKTP</sequence>
<gene>
    <name evidence="4" type="ORF">DWW02_16050</name>
</gene>